<organism evidence="1 2">
    <name type="scientific">Micromonospora sonneratiae</name>
    <dbReference type="NCBI Taxonomy" id="1184706"/>
    <lineage>
        <taxon>Bacteria</taxon>
        <taxon>Bacillati</taxon>
        <taxon>Actinomycetota</taxon>
        <taxon>Actinomycetes</taxon>
        <taxon>Micromonosporales</taxon>
        <taxon>Micromonosporaceae</taxon>
        <taxon>Micromonospora</taxon>
    </lineage>
</organism>
<evidence type="ECO:0000313" key="2">
    <source>
        <dbReference type="Proteomes" id="UP001597260"/>
    </source>
</evidence>
<comment type="caution">
    <text evidence="1">The sequence shown here is derived from an EMBL/GenBank/DDBJ whole genome shotgun (WGS) entry which is preliminary data.</text>
</comment>
<sequence length="87" mass="9789">MPPPPAARPHPPVLPSWLCRTCAAPWPCGQARLLLLHEFGRDRIALSIHLAALYTAAVTDLHRLHPYEGPEPGVLFQRFLGWIPRRP</sequence>
<dbReference type="RefSeq" id="WP_377566506.1">
    <property type="nucleotide sequence ID" value="NZ_JBHTMP010000002.1"/>
</dbReference>
<name>A0ABW3Y9B7_9ACTN</name>
<proteinExistence type="predicted"/>
<accession>A0ABW3Y9B7</accession>
<dbReference type="Proteomes" id="UP001597260">
    <property type="component" value="Unassembled WGS sequence"/>
</dbReference>
<keyword evidence="2" id="KW-1185">Reference proteome</keyword>
<reference evidence="2" key="1">
    <citation type="journal article" date="2019" name="Int. J. Syst. Evol. Microbiol.">
        <title>The Global Catalogue of Microorganisms (GCM) 10K type strain sequencing project: providing services to taxonomists for standard genome sequencing and annotation.</title>
        <authorList>
            <consortium name="The Broad Institute Genomics Platform"/>
            <consortium name="The Broad Institute Genome Sequencing Center for Infectious Disease"/>
            <person name="Wu L."/>
            <person name="Ma J."/>
        </authorList>
    </citation>
    <scope>NUCLEOTIDE SEQUENCE [LARGE SCALE GENOMIC DNA]</scope>
    <source>
        <strain evidence="2">JCM 31037</strain>
    </source>
</reference>
<evidence type="ECO:0008006" key="3">
    <source>
        <dbReference type="Google" id="ProtNLM"/>
    </source>
</evidence>
<protein>
    <recommendedName>
        <fullName evidence="3">Flavin reductase</fullName>
    </recommendedName>
</protein>
<dbReference type="EMBL" id="JBHTMP010000002">
    <property type="protein sequence ID" value="MFD1319985.1"/>
    <property type="molecule type" value="Genomic_DNA"/>
</dbReference>
<gene>
    <name evidence="1" type="ORF">ACFQ4H_02655</name>
</gene>
<evidence type="ECO:0000313" key="1">
    <source>
        <dbReference type="EMBL" id="MFD1319985.1"/>
    </source>
</evidence>